<evidence type="ECO:0000313" key="3">
    <source>
        <dbReference type="Proteomes" id="UP000208104"/>
    </source>
</evidence>
<accession>A0A0K2CNA8</accession>
<dbReference type="PANTHER" id="PTHR43883">
    <property type="entry name" value="SLR0207 PROTEIN"/>
    <property type="match status" value="1"/>
</dbReference>
<organism evidence="2 3">
    <name type="scientific">Brevibacillus phage Jenst</name>
    <dbReference type="NCBI Taxonomy" id="1691954"/>
    <lineage>
        <taxon>Viruses</taxon>
        <taxon>Duplodnaviria</taxon>
        <taxon>Heunggongvirae</taxon>
        <taxon>Uroviricota</taxon>
        <taxon>Caudoviricetes</taxon>
        <taxon>Jenstvirus</taxon>
        <taxon>Jenstvirus jenst</taxon>
    </lineage>
</organism>
<dbReference type="RefSeq" id="YP_009199168.1">
    <property type="nucleotide sequence ID" value="NC_028805.1"/>
</dbReference>
<dbReference type="OrthoDB" id="9302at10239"/>
<evidence type="ECO:0000313" key="2">
    <source>
        <dbReference type="EMBL" id="ALA07236.1"/>
    </source>
</evidence>
<dbReference type="PANTHER" id="PTHR43883:SF1">
    <property type="entry name" value="GLUCONOKINASE"/>
    <property type="match status" value="1"/>
</dbReference>
<dbReference type="Proteomes" id="UP000208104">
    <property type="component" value="Segment"/>
</dbReference>
<gene>
    <name evidence="2" type="ORF">JENST_107</name>
</gene>
<proteinExistence type="predicted"/>
<reference evidence="2 3" key="1">
    <citation type="journal article" date="2015" name="Genome Announc.">
        <title>Genome Sequences of Five Additional Brevibacillus laterosporus Bacteriophages.</title>
        <authorList>
            <person name="Merrill B.D."/>
            <person name="Berg J.A."/>
            <person name="Graves K.A."/>
            <person name="Ward A.T."/>
            <person name="Hilton J.A."/>
            <person name="Wake B.N."/>
            <person name="Grose J.H."/>
            <person name="Breakwell D.P."/>
            <person name="Burnett S.H."/>
        </authorList>
    </citation>
    <scope>NUCLEOTIDE SEQUENCE [LARGE SCALE GENOMIC DNA]</scope>
</reference>
<dbReference type="InterPro" id="IPR052732">
    <property type="entry name" value="Cell-binding_unc_protein"/>
</dbReference>
<dbReference type="KEGG" id="vg:26626055"/>
<keyword evidence="3" id="KW-1185">Reference proteome</keyword>
<dbReference type="Gene3D" id="3.30.470.30">
    <property type="entry name" value="DNA ligase/mRNA capping enzyme"/>
    <property type="match status" value="1"/>
</dbReference>
<evidence type="ECO:0000259" key="1">
    <source>
        <dbReference type="Pfam" id="PF09414"/>
    </source>
</evidence>
<dbReference type="InterPro" id="IPR021122">
    <property type="entry name" value="RNA_ligase_dom_REL/Rnl2"/>
</dbReference>
<protein>
    <submittedName>
        <fullName evidence="2">Putative RNA ligase</fullName>
    </submittedName>
</protein>
<dbReference type="SUPFAM" id="SSF56091">
    <property type="entry name" value="DNA ligase/mRNA capping enzyme, catalytic domain"/>
    <property type="match status" value="1"/>
</dbReference>
<name>A0A0K2CNA8_9CAUD</name>
<dbReference type="GeneID" id="26626055"/>
<keyword evidence="2" id="KW-0436">Ligase</keyword>
<dbReference type="GO" id="GO:0016874">
    <property type="term" value="F:ligase activity"/>
    <property type="evidence" value="ECO:0007669"/>
    <property type="project" value="UniProtKB-KW"/>
</dbReference>
<feature type="domain" description="RNA ligase" evidence="1">
    <location>
        <begin position="27"/>
        <end position="189"/>
    </location>
</feature>
<dbReference type="Pfam" id="PF09414">
    <property type="entry name" value="RNA_ligase"/>
    <property type="match status" value="1"/>
</dbReference>
<sequence length="303" mass="34536">MSNQKKYMSITRFGHRSTEGVLQDGDYVVVFEKLDGANASFKRGAGGALECFSRNTKLDESNNLRGFYQWAHKNIDPDDLMPNRIYFGEWLVQHKVQYGVNKNQFYLFDVYQEKSDVYMDFPMVVIEAFELNLQLAPVLYAGLYQGFDHLMRFVGRSALADNPTGGEGIVVKNYSYRTPFGDKEQMFVKLVSEAFAEVQPQKLPRDPVKQPPEALFLSNYVTKARVEKLLLKLIDAGVVSPNFGVEEMGTILKNLNILDDIMAEEGMYYCEVEPFNDKVALRYLGKTVAPLVKEIIKERESIA</sequence>
<dbReference type="EMBL" id="KT151955">
    <property type="protein sequence ID" value="ALA07236.1"/>
    <property type="molecule type" value="Genomic_DNA"/>
</dbReference>